<evidence type="ECO:0008006" key="3">
    <source>
        <dbReference type="Google" id="ProtNLM"/>
    </source>
</evidence>
<dbReference type="Proteomes" id="UP000597617">
    <property type="component" value="Unassembled WGS sequence"/>
</dbReference>
<comment type="caution">
    <text evidence="1">The sequence shown here is derived from an EMBL/GenBank/DDBJ whole genome shotgun (WGS) entry which is preliminary data.</text>
</comment>
<proteinExistence type="predicted"/>
<dbReference type="RefSeq" id="WP_196281184.1">
    <property type="nucleotide sequence ID" value="NZ_JADQDQ010000002.1"/>
</dbReference>
<accession>A0ABS0IEM2</accession>
<keyword evidence="2" id="KW-1185">Reference proteome</keyword>
<evidence type="ECO:0000313" key="1">
    <source>
        <dbReference type="EMBL" id="MBF9236804.1"/>
    </source>
</evidence>
<name>A0ABS0IEM2_9BACT</name>
<reference evidence="1 2" key="1">
    <citation type="submission" date="2020-11" db="EMBL/GenBank/DDBJ databases">
        <authorList>
            <person name="Kim M.K."/>
        </authorList>
    </citation>
    <scope>NUCLEOTIDE SEQUENCE [LARGE SCALE GENOMIC DNA]</scope>
    <source>
        <strain evidence="1 2">BT683</strain>
    </source>
</reference>
<gene>
    <name evidence="1" type="ORF">I2I05_05295</name>
</gene>
<dbReference type="EMBL" id="JADQDQ010000002">
    <property type="protein sequence ID" value="MBF9236804.1"/>
    <property type="molecule type" value="Genomic_DNA"/>
</dbReference>
<sequence>MTSITETQTTASGAVITNDVLPYNTMQPSADDDFTHFNSDRSYFLNQGASKCSPSGAQQTTVGIWGLAANETEIVFDPNQPAAMRYRIQELTTTTFSFVETSTSVSGTRFVRTTTYTVI</sequence>
<organism evidence="1 2">
    <name type="scientific">Hymenobacter jeongseonensis</name>
    <dbReference type="NCBI Taxonomy" id="2791027"/>
    <lineage>
        <taxon>Bacteria</taxon>
        <taxon>Pseudomonadati</taxon>
        <taxon>Bacteroidota</taxon>
        <taxon>Cytophagia</taxon>
        <taxon>Cytophagales</taxon>
        <taxon>Hymenobacteraceae</taxon>
        <taxon>Hymenobacter</taxon>
    </lineage>
</organism>
<protein>
    <recommendedName>
        <fullName evidence="3">Lipocalin-like domain-containing protein</fullName>
    </recommendedName>
</protein>
<evidence type="ECO:0000313" key="2">
    <source>
        <dbReference type="Proteomes" id="UP000597617"/>
    </source>
</evidence>